<feature type="transmembrane region" description="Helical" evidence="6">
    <location>
        <begin position="142"/>
        <end position="164"/>
    </location>
</feature>
<feature type="transmembrane region" description="Helical" evidence="6">
    <location>
        <begin position="327"/>
        <end position="345"/>
    </location>
</feature>
<feature type="transmembrane region" description="Helical" evidence="6">
    <location>
        <begin position="357"/>
        <end position="379"/>
    </location>
</feature>
<keyword evidence="2" id="KW-1003">Cell membrane</keyword>
<evidence type="ECO:0000256" key="5">
    <source>
        <dbReference type="ARBA" id="ARBA00023136"/>
    </source>
</evidence>
<dbReference type="Pfam" id="PF13440">
    <property type="entry name" value="Polysacc_synt_3"/>
    <property type="match status" value="1"/>
</dbReference>
<keyword evidence="5 6" id="KW-0472">Membrane</keyword>
<name>A0AAW9QBM8_9BURK</name>
<evidence type="ECO:0000256" key="4">
    <source>
        <dbReference type="ARBA" id="ARBA00022989"/>
    </source>
</evidence>
<evidence type="ECO:0000256" key="2">
    <source>
        <dbReference type="ARBA" id="ARBA00022475"/>
    </source>
</evidence>
<gene>
    <name evidence="7" type="ORF">V4F39_07550</name>
</gene>
<comment type="subcellular location">
    <subcellularLocation>
        <location evidence="1">Cell membrane</location>
        <topology evidence="1">Multi-pass membrane protein</topology>
    </subcellularLocation>
</comment>
<dbReference type="InterPro" id="IPR050833">
    <property type="entry name" value="Poly_Biosynth_Transport"/>
</dbReference>
<feature type="transmembrane region" description="Helical" evidence="6">
    <location>
        <begin position="110"/>
        <end position="130"/>
    </location>
</feature>
<dbReference type="RefSeq" id="WP_332288700.1">
    <property type="nucleotide sequence ID" value="NZ_JAZIBG010000019.1"/>
</dbReference>
<dbReference type="GO" id="GO:0005886">
    <property type="term" value="C:plasma membrane"/>
    <property type="evidence" value="ECO:0007669"/>
    <property type="project" value="UniProtKB-SubCell"/>
</dbReference>
<feature type="transmembrane region" description="Helical" evidence="6">
    <location>
        <begin position="210"/>
        <end position="230"/>
    </location>
</feature>
<evidence type="ECO:0000256" key="6">
    <source>
        <dbReference type="SAM" id="Phobius"/>
    </source>
</evidence>
<comment type="caution">
    <text evidence="7">The sequence shown here is derived from an EMBL/GenBank/DDBJ whole genome shotgun (WGS) entry which is preliminary data.</text>
</comment>
<feature type="transmembrane region" description="Helical" evidence="6">
    <location>
        <begin position="250"/>
        <end position="270"/>
    </location>
</feature>
<dbReference type="PANTHER" id="PTHR30250">
    <property type="entry name" value="PST FAMILY PREDICTED COLANIC ACID TRANSPORTER"/>
    <property type="match status" value="1"/>
</dbReference>
<evidence type="ECO:0000256" key="3">
    <source>
        <dbReference type="ARBA" id="ARBA00022692"/>
    </source>
</evidence>
<feature type="transmembrane region" description="Helical" evidence="6">
    <location>
        <begin position="441"/>
        <end position="463"/>
    </location>
</feature>
<dbReference type="PANTHER" id="PTHR30250:SF31">
    <property type="entry name" value="INNER MEMBRANE PROTEIN YGHQ"/>
    <property type="match status" value="1"/>
</dbReference>
<feature type="transmembrane region" description="Helical" evidence="6">
    <location>
        <begin position="36"/>
        <end position="62"/>
    </location>
</feature>
<dbReference type="Proteomes" id="UP001336250">
    <property type="component" value="Unassembled WGS sequence"/>
</dbReference>
<feature type="transmembrane region" description="Helical" evidence="6">
    <location>
        <begin position="416"/>
        <end position="435"/>
    </location>
</feature>
<evidence type="ECO:0000256" key="1">
    <source>
        <dbReference type="ARBA" id="ARBA00004651"/>
    </source>
</evidence>
<keyword evidence="3 6" id="KW-0812">Transmembrane</keyword>
<proteinExistence type="predicted"/>
<evidence type="ECO:0000313" key="8">
    <source>
        <dbReference type="Proteomes" id="UP001336250"/>
    </source>
</evidence>
<keyword evidence="4 6" id="KW-1133">Transmembrane helix</keyword>
<keyword evidence="8" id="KW-1185">Reference proteome</keyword>
<feature type="transmembrane region" description="Helical" evidence="6">
    <location>
        <begin position="291"/>
        <end position="315"/>
    </location>
</feature>
<feature type="transmembrane region" description="Helical" evidence="6">
    <location>
        <begin position="170"/>
        <end position="189"/>
    </location>
</feature>
<accession>A0AAW9QBM8</accession>
<evidence type="ECO:0000313" key="7">
    <source>
        <dbReference type="EMBL" id="MEF7613763.1"/>
    </source>
</evidence>
<protein>
    <submittedName>
        <fullName evidence="7">Lipopolysaccharide biosynthesis protein</fullName>
    </submittedName>
</protein>
<sequence>MLLRHTLNYLPAQMLAPVAQLASIILWTHWLPPEEMGFFALVTATQELTYMLCMGWFSMYVLRFLPDASEGAARDRFLRTESVLLLLAMVPVVAVAAVTAWVLPSAHPRWHTLVAVTACIGSRMLAAHYAERARAQSSFVAYNLLQASGPVLGLGLGMLALQWLPPTATVLWLGYAAAQLIGVCLAVPLMGARLRGGRLDREVVREAWRFGSRFLVLAGLVWVAENYIRYLVQWQVGAAALGLLAVGWGLGRRCATVGVMLVTTAAFPLASRLLNQGRREDALQQLRINAGMLLAVILPLTVGFGIVGPMLVQLVVATAYRDATADIVALSVLSGTLHCLHVHVTDQLLVLERRFDLAARVDLVEIAVGATATLIGLHLGGLRGAVLGVAVGSLAAVACSTYWSGQLGFTWPWGDVLRVLAATAAMAAVLVWLGSRSGVGALVMEVAAGASTYVAAIAVLYAPRLLKELQLRRRAAAPPAV</sequence>
<feature type="transmembrane region" description="Helical" evidence="6">
    <location>
        <begin position="12"/>
        <end position="30"/>
    </location>
</feature>
<dbReference type="AlphaFoldDB" id="A0AAW9QBM8"/>
<feature type="transmembrane region" description="Helical" evidence="6">
    <location>
        <begin position="83"/>
        <end position="104"/>
    </location>
</feature>
<reference evidence="7 8" key="1">
    <citation type="submission" date="2024-02" db="EMBL/GenBank/DDBJ databases">
        <title>Genome sequence of Aquincola sp. MAHUQ-54.</title>
        <authorList>
            <person name="Huq M.A."/>
        </authorList>
    </citation>
    <scope>NUCLEOTIDE SEQUENCE [LARGE SCALE GENOMIC DNA]</scope>
    <source>
        <strain evidence="7 8">MAHUQ-54</strain>
    </source>
</reference>
<organism evidence="7 8">
    <name type="scientific">Aquincola agrisoli</name>
    <dbReference type="NCBI Taxonomy" id="3119538"/>
    <lineage>
        <taxon>Bacteria</taxon>
        <taxon>Pseudomonadati</taxon>
        <taxon>Pseudomonadota</taxon>
        <taxon>Betaproteobacteria</taxon>
        <taxon>Burkholderiales</taxon>
        <taxon>Sphaerotilaceae</taxon>
        <taxon>Aquincola</taxon>
    </lineage>
</organism>
<feature type="transmembrane region" description="Helical" evidence="6">
    <location>
        <begin position="385"/>
        <end position="404"/>
    </location>
</feature>
<dbReference type="EMBL" id="JAZIBG010000019">
    <property type="protein sequence ID" value="MEF7613763.1"/>
    <property type="molecule type" value="Genomic_DNA"/>
</dbReference>